<evidence type="ECO:0000313" key="7">
    <source>
        <dbReference type="Proteomes" id="UP000199140"/>
    </source>
</evidence>
<dbReference type="CDD" id="cd00090">
    <property type="entry name" value="HTH_ARSR"/>
    <property type="match status" value="1"/>
</dbReference>
<evidence type="ECO:0000313" key="4">
    <source>
        <dbReference type="EMBL" id="APT35060.1"/>
    </source>
</evidence>
<evidence type="ECO:0000313" key="5">
    <source>
        <dbReference type="EMBL" id="SFH74787.1"/>
    </source>
</evidence>
<dbReference type="NCBIfam" id="NF040974">
    <property type="entry name" value="RepABC_RepC"/>
    <property type="match status" value="1"/>
</dbReference>
<dbReference type="NCBIfam" id="NF010396">
    <property type="entry name" value="PRK13824.1"/>
    <property type="match status" value="1"/>
</dbReference>
<keyword evidence="4" id="KW-0614">Plasmid</keyword>
<feature type="compositionally biased region" description="Gly residues" evidence="1">
    <location>
        <begin position="391"/>
        <end position="401"/>
    </location>
</feature>
<organism evidence="5 7">
    <name type="scientific">Methylobacterium phyllosphaerae</name>
    <dbReference type="NCBI Taxonomy" id="418223"/>
    <lineage>
        <taxon>Bacteria</taxon>
        <taxon>Pseudomonadati</taxon>
        <taxon>Pseudomonadota</taxon>
        <taxon>Alphaproteobacteria</taxon>
        <taxon>Hyphomicrobiales</taxon>
        <taxon>Methylobacteriaceae</taxon>
        <taxon>Methylobacterium</taxon>
    </lineage>
</organism>
<dbReference type="EMBL" id="CP015368">
    <property type="protein sequence ID" value="APT35060.1"/>
    <property type="molecule type" value="Genomic_DNA"/>
</dbReference>
<keyword evidence="6" id="KW-1185">Reference proteome</keyword>
<gene>
    <name evidence="4" type="ORF">MCBMB27_05769</name>
    <name evidence="5" type="ORF">SAMN05192567_1549</name>
</gene>
<dbReference type="KEGG" id="mphy:MCBMB27_05769"/>
<dbReference type="InterPro" id="IPR005090">
    <property type="entry name" value="RepC_N"/>
</dbReference>
<feature type="region of interest" description="Disordered" evidence="1">
    <location>
        <begin position="376"/>
        <end position="401"/>
    </location>
</feature>
<evidence type="ECO:0000259" key="3">
    <source>
        <dbReference type="Pfam" id="PF11800"/>
    </source>
</evidence>
<dbReference type="EMBL" id="FOPK01000054">
    <property type="protein sequence ID" value="SFH74787.1"/>
    <property type="molecule type" value="Genomic_DNA"/>
</dbReference>
<evidence type="ECO:0000259" key="2">
    <source>
        <dbReference type="Pfam" id="PF03428"/>
    </source>
</evidence>
<name>A0AAE8HYB4_9HYPH</name>
<feature type="domain" description="Plasmid replication protein C C-terminal" evidence="3">
    <location>
        <begin position="278"/>
        <end position="376"/>
    </location>
</feature>
<reference evidence="4 6" key="1">
    <citation type="submission" date="2016-04" db="EMBL/GenBank/DDBJ databases">
        <title>Complete genome sequencing and analysis of CBMB27, Methylobacterium phyllosphaerae isolated from leaf tissues of rice (Oryza sativa L.).</title>
        <authorList>
            <person name="Lee Y."/>
            <person name="Hwangbo K."/>
            <person name="Chung H."/>
            <person name="Yoo J."/>
            <person name="Kim K.Y."/>
            <person name="Sa T.M."/>
            <person name="Um Y."/>
            <person name="Madhaiyan M."/>
        </authorList>
    </citation>
    <scope>NUCLEOTIDE SEQUENCE [LARGE SCALE GENOMIC DNA]</scope>
    <source>
        <strain evidence="4 6">CBMB27</strain>
        <plasmid evidence="4 6">CBMB27-p1</plasmid>
    </source>
</reference>
<protein>
    <submittedName>
        <fullName evidence="5">Replication initiation protein RepC</fullName>
    </submittedName>
    <submittedName>
        <fullName evidence="4">Replication protein C</fullName>
    </submittedName>
</protein>
<dbReference type="RefSeq" id="WP_075382213.1">
    <property type="nucleotide sequence ID" value="NZ_CP015368.1"/>
</dbReference>
<dbReference type="Proteomes" id="UP000185487">
    <property type="component" value="Plasmid CBMB27-p1"/>
</dbReference>
<dbReference type="Proteomes" id="UP000199140">
    <property type="component" value="Unassembled WGS sequence"/>
</dbReference>
<feature type="domain" description="Plasmid replication protein C N-terminal" evidence="2">
    <location>
        <begin position="11"/>
        <end position="181"/>
    </location>
</feature>
<dbReference type="Pfam" id="PF03428">
    <property type="entry name" value="RP-C"/>
    <property type="match status" value="1"/>
</dbReference>
<reference evidence="5 7" key="2">
    <citation type="submission" date="2016-10" db="EMBL/GenBank/DDBJ databases">
        <authorList>
            <person name="Varghese N."/>
            <person name="Submissions S."/>
        </authorList>
    </citation>
    <scope>NUCLEOTIDE SEQUENCE [LARGE SCALE GENOMIC DNA]</scope>
    <source>
        <strain evidence="5 7">CBMB27</strain>
    </source>
</reference>
<dbReference type="SUPFAM" id="SSF46785">
    <property type="entry name" value="Winged helix' DNA-binding domain"/>
    <property type="match status" value="1"/>
</dbReference>
<dbReference type="AlphaFoldDB" id="A0AAE8HYB4"/>
<dbReference type="InterPro" id="IPR021760">
    <property type="entry name" value="RepC_C"/>
</dbReference>
<dbReference type="InterPro" id="IPR036390">
    <property type="entry name" value="WH_DNA-bd_sf"/>
</dbReference>
<dbReference type="GO" id="GO:0006355">
    <property type="term" value="P:regulation of DNA-templated transcription"/>
    <property type="evidence" value="ECO:0007669"/>
    <property type="project" value="UniProtKB-ARBA"/>
</dbReference>
<geneLocation type="plasmid" evidence="4 6">
    <name>CBMB27-p1</name>
</geneLocation>
<sequence length="401" mass="42248">MDHITTPFGRRTLSPGMVAAQVGARATEGKVAHKWKTFRAIAEAKEALGISDRTLVVLNALLTCLPETAMVAGNLVVFPSNKALSLRAHGMAETTLRRHLGALVQAGLVVRRDSPNGKRYALRGGEGVEQAYGLDLSPVLARAEEFDHLAAEAAAERRASALARGRVTIYRRDIAKMIEAGAAAGAVWQSYREAFAPLCFRLPRRVTAASLAPLLADLHSLASELGRALEGLLKTQNLDGNASQSGVHIENSKPEGIIVVEPAPEDQGPGRTVRDLPLALVKSACPDIVLYDRGSVATWRDLISTAGLVRGMLGVSASAWEDAKDTMGPENAAAVIAGILQRAEAIKSPGGYLRGLTEKSRAGQFSPWPMMLALLRQSSPGPKSGSPLSGSRGGGSSCDGS</sequence>
<proteinExistence type="predicted"/>
<evidence type="ECO:0000313" key="6">
    <source>
        <dbReference type="Proteomes" id="UP000185487"/>
    </source>
</evidence>
<accession>A0AAE8HYB4</accession>
<dbReference type="InterPro" id="IPR011991">
    <property type="entry name" value="ArsR-like_HTH"/>
</dbReference>
<feature type="compositionally biased region" description="Low complexity" evidence="1">
    <location>
        <begin position="378"/>
        <end position="390"/>
    </location>
</feature>
<dbReference type="Pfam" id="PF11800">
    <property type="entry name" value="RP-C_C"/>
    <property type="match status" value="1"/>
</dbReference>
<dbReference type="InterPro" id="IPR047611">
    <property type="entry name" value="RepABC_RepC"/>
</dbReference>
<evidence type="ECO:0000256" key="1">
    <source>
        <dbReference type="SAM" id="MobiDB-lite"/>
    </source>
</evidence>